<evidence type="ECO:0000313" key="2">
    <source>
        <dbReference type="EMBL" id="NBC67588.1"/>
    </source>
</evidence>
<dbReference type="PROSITE" id="PS51272">
    <property type="entry name" value="SLH"/>
    <property type="match status" value="2"/>
</dbReference>
<dbReference type="RefSeq" id="WP_161693531.1">
    <property type="nucleotide sequence ID" value="NZ_JAAAMU010000001.1"/>
</dbReference>
<gene>
    <name evidence="2" type="ORF">GT003_01090</name>
</gene>
<proteinExistence type="predicted"/>
<evidence type="ECO:0000313" key="3">
    <source>
        <dbReference type="Proteomes" id="UP000558113"/>
    </source>
</evidence>
<dbReference type="AlphaFoldDB" id="A0A7X4YJS6"/>
<comment type="caution">
    <text evidence="2">The sequence shown here is derived from an EMBL/GenBank/DDBJ whole genome shotgun (WGS) entry which is preliminary data.</text>
</comment>
<dbReference type="Pfam" id="PF00395">
    <property type="entry name" value="SLH"/>
    <property type="match status" value="2"/>
</dbReference>
<protein>
    <recommendedName>
        <fullName evidence="1">SLH domain-containing protein</fullName>
    </recommendedName>
</protein>
<feature type="domain" description="SLH" evidence="1">
    <location>
        <begin position="24"/>
        <end position="84"/>
    </location>
</feature>
<dbReference type="PANTHER" id="PTHR43308:SF5">
    <property type="entry name" value="S-LAYER PROTEIN _ PEPTIDOGLYCAN ENDO-BETA-N-ACETYLGLUCOSAMINIDASE"/>
    <property type="match status" value="1"/>
</dbReference>
<dbReference type="Proteomes" id="UP000558113">
    <property type="component" value="Unassembled WGS sequence"/>
</dbReference>
<dbReference type="PANTHER" id="PTHR43308">
    <property type="entry name" value="OUTER MEMBRANE PROTEIN ALPHA-RELATED"/>
    <property type="match status" value="1"/>
</dbReference>
<feature type="domain" description="SLH" evidence="1">
    <location>
        <begin position="85"/>
        <end position="148"/>
    </location>
</feature>
<keyword evidence="3" id="KW-1185">Reference proteome</keyword>
<dbReference type="InterPro" id="IPR001119">
    <property type="entry name" value="SLH_dom"/>
</dbReference>
<evidence type="ECO:0000259" key="1">
    <source>
        <dbReference type="PROSITE" id="PS51272"/>
    </source>
</evidence>
<dbReference type="EMBL" id="JAAAMU010000001">
    <property type="protein sequence ID" value="NBC67588.1"/>
    <property type="molecule type" value="Genomic_DNA"/>
</dbReference>
<dbReference type="InterPro" id="IPR051465">
    <property type="entry name" value="Cell_Envelope_Struct_Comp"/>
</dbReference>
<name>A0A7X4YJS6_9BACL</name>
<accession>A0A7X4YJS6</accession>
<organism evidence="2 3">
    <name type="scientific">Paenibacillus sacheonensis</name>
    <dbReference type="NCBI Taxonomy" id="742054"/>
    <lineage>
        <taxon>Bacteria</taxon>
        <taxon>Bacillati</taxon>
        <taxon>Bacillota</taxon>
        <taxon>Bacilli</taxon>
        <taxon>Bacillales</taxon>
        <taxon>Paenibacillaceae</taxon>
        <taxon>Paenibacillus</taxon>
    </lineage>
</organism>
<reference evidence="2 3" key="1">
    <citation type="submission" date="2020-01" db="EMBL/GenBank/DDBJ databases">
        <title>Paenibacillus soybeanensis sp. nov. isolated from the nodules of soybean (Glycine max(L.) Merr).</title>
        <authorList>
            <person name="Wang H."/>
        </authorList>
    </citation>
    <scope>NUCLEOTIDE SEQUENCE [LARGE SCALE GENOMIC DNA]</scope>
    <source>
        <strain evidence="2 3">DSM 23054</strain>
    </source>
</reference>
<dbReference type="OrthoDB" id="5845122at2"/>
<sequence length="172" mass="18193">MNPSVTPSPAELQRTLRRLLDSSPKVTFPDVRPSDWSAAGIAIASQLGIAAGMPDGQFHGNANVTRVEFAAMTARALHLVTPVTAGNHPFTDTKGHWAEGMIAALEHAGVVNGKGNGLFMPDRPISRAEIAAILARVMKMTPAPTTNSFSDISNSRAKSYIEQLHAAGIVGR</sequence>